<feature type="binding site" evidence="6">
    <location>
        <begin position="188"/>
        <end position="194"/>
    </location>
    <ligand>
        <name>(6S)-NADPHX</name>
        <dbReference type="ChEBI" id="CHEBI:64076"/>
    </ligand>
</feature>
<organism evidence="8 9">
    <name type="scientific">Cylindrotheca closterium</name>
    <dbReference type="NCBI Taxonomy" id="2856"/>
    <lineage>
        <taxon>Eukaryota</taxon>
        <taxon>Sar</taxon>
        <taxon>Stramenopiles</taxon>
        <taxon>Ochrophyta</taxon>
        <taxon>Bacillariophyta</taxon>
        <taxon>Bacillariophyceae</taxon>
        <taxon>Bacillariophycidae</taxon>
        <taxon>Bacillariales</taxon>
        <taxon>Bacillariaceae</taxon>
        <taxon>Cylindrotheca</taxon>
    </lineage>
</organism>
<keyword evidence="1 6" id="KW-0547">Nucleotide-binding</keyword>
<dbReference type="Proteomes" id="UP001295423">
    <property type="component" value="Unassembled WGS sequence"/>
</dbReference>
<evidence type="ECO:0000256" key="1">
    <source>
        <dbReference type="ARBA" id="ARBA00022741"/>
    </source>
</evidence>
<evidence type="ECO:0000256" key="4">
    <source>
        <dbReference type="ARBA" id="ARBA00023027"/>
    </source>
</evidence>
<comment type="catalytic activity">
    <reaction evidence="6">
        <text>(6S)-NADPHX + ATP = ADP + phosphate + NADPH + H(+)</text>
        <dbReference type="Rhea" id="RHEA:32231"/>
        <dbReference type="ChEBI" id="CHEBI:15378"/>
        <dbReference type="ChEBI" id="CHEBI:30616"/>
        <dbReference type="ChEBI" id="CHEBI:43474"/>
        <dbReference type="ChEBI" id="CHEBI:57783"/>
        <dbReference type="ChEBI" id="CHEBI:64076"/>
        <dbReference type="ChEBI" id="CHEBI:456216"/>
        <dbReference type="EC" id="4.2.1.93"/>
    </reaction>
</comment>
<dbReference type="CDD" id="cd01171">
    <property type="entry name" value="YXKO-related"/>
    <property type="match status" value="1"/>
</dbReference>
<dbReference type="InterPro" id="IPR000631">
    <property type="entry name" value="CARKD"/>
</dbReference>
<evidence type="ECO:0000256" key="5">
    <source>
        <dbReference type="ARBA" id="ARBA00023239"/>
    </source>
</evidence>
<evidence type="ECO:0000256" key="6">
    <source>
        <dbReference type="HAMAP-Rule" id="MF_03157"/>
    </source>
</evidence>
<dbReference type="PROSITE" id="PS51383">
    <property type="entry name" value="YJEF_C_3"/>
    <property type="match status" value="1"/>
</dbReference>
<comment type="cofactor">
    <cofactor evidence="6">
        <name>Mg(2+)</name>
        <dbReference type="ChEBI" id="CHEBI:18420"/>
    </cofactor>
</comment>
<evidence type="ECO:0000313" key="8">
    <source>
        <dbReference type="EMBL" id="CAJ1918923.1"/>
    </source>
</evidence>
<sequence>MDSSSSKHQLWKDHKEEAISKCIPSLSDQSHKGSSGRVGVLGGSARFTGAPYYAAMASLHVGSDLSFVFCAEEAAIPIKTYSPELMVASVYSAKEFDELATNPDKDAEGPVNQMVQEVTSLMEKMHCLVIGPGLGRCPIVLQATAKIIQEAQARKLPLVLDADALFLLTQEPYHDLLQSTSPVILTPNTMERKRLQGLEESLQHCIVVEKGQYDDVRYQDSTLSCGEVGGTKRSGGLGDILAGTLGTLTAWNSILTSQGVSSEMDLQLACWTACCFVKRATNHAFAQKRRSMTAPDVLSQLGGAVDEMTTPSSKI</sequence>
<feature type="binding site" evidence="6">
    <location>
        <begin position="229"/>
        <end position="238"/>
    </location>
    <ligand>
        <name>ATP</name>
        <dbReference type="ChEBI" id="CHEBI:30616"/>
    </ligand>
</feature>
<gene>
    <name evidence="8" type="ORF">CYCCA115_LOCUS830</name>
</gene>
<evidence type="ECO:0000256" key="2">
    <source>
        <dbReference type="ARBA" id="ARBA00022840"/>
    </source>
</evidence>
<keyword evidence="6" id="KW-0597">Phosphoprotein</keyword>
<keyword evidence="5 6" id="KW-0456">Lyase</keyword>
<comment type="caution">
    <text evidence="8">The sequence shown here is derived from an EMBL/GenBank/DDBJ whole genome shotgun (WGS) entry which is preliminary data.</text>
</comment>
<accession>A0AAD2CC19</accession>
<protein>
    <recommendedName>
        <fullName evidence="6">ATP-dependent (S)-NAD(P)H-hydrate dehydratase</fullName>
        <ecNumber evidence="6">4.2.1.93</ecNumber>
    </recommendedName>
    <alternativeName>
        <fullName evidence="6">ATP-dependent NAD(P)HX dehydratase</fullName>
    </alternativeName>
</protein>
<dbReference type="GO" id="GO:0047453">
    <property type="term" value="F:ATP-dependent NAD(P)H-hydrate dehydratase activity"/>
    <property type="evidence" value="ECO:0007669"/>
    <property type="project" value="UniProtKB-UniRule"/>
</dbReference>
<dbReference type="NCBIfam" id="TIGR00196">
    <property type="entry name" value="yjeF_cterm"/>
    <property type="match status" value="1"/>
</dbReference>
<keyword evidence="9" id="KW-1185">Reference proteome</keyword>
<comment type="similarity">
    <text evidence="6">Belongs to the NnrD/CARKD family.</text>
</comment>
<dbReference type="GO" id="GO:0046496">
    <property type="term" value="P:nicotinamide nucleotide metabolic process"/>
    <property type="evidence" value="ECO:0007669"/>
    <property type="project" value="UniProtKB-UniRule"/>
</dbReference>
<dbReference type="EMBL" id="CAKOGP040000002">
    <property type="protein sequence ID" value="CAJ1918923.1"/>
    <property type="molecule type" value="Genomic_DNA"/>
</dbReference>
<reference evidence="8" key="1">
    <citation type="submission" date="2023-08" db="EMBL/GenBank/DDBJ databases">
        <authorList>
            <person name="Audoor S."/>
            <person name="Bilcke G."/>
        </authorList>
    </citation>
    <scope>NUCLEOTIDE SEQUENCE</scope>
</reference>
<comment type="catalytic activity">
    <reaction evidence="6">
        <text>(6S)-NADHX + ATP = ADP + phosphate + NADH + H(+)</text>
        <dbReference type="Rhea" id="RHEA:19017"/>
        <dbReference type="ChEBI" id="CHEBI:15378"/>
        <dbReference type="ChEBI" id="CHEBI:30616"/>
        <dbReference type="ChEBI" id="CHEBI:43474"/>
        <dbReference type="ChEBI" id="CHEBI:57945"/>
        <dbReference type="ChEBI" id="CHEBI:64074"/>
        <dbReference type="ChEBI" id="CHEBI:456216"/>
        <dbReference type="EC" id="4.2.1.93"/>
    </reaction>
</comment>
<dbReference type="Pfam" id="PF01256">
    <property type="entry name" value="Carb_kinase"/>
    <property type="match status" value="1"/>
</dbReference>
<keyword evidence="2 6" id="KW-0067">ATP-binding</keyword>
<dbReference type="SUPFAM" id="SSF53613">
    <property type="entry name" value="Ribokinase-like"/>
    <property type="match status" value="1"/>
</dbReference>
<evidence type="ECO:0000259" key="7">
    <source>
        <dbReference type="PROSITE" id="PS51383"/>
    </source>
</evidence>
<proteinExistence type="inferred from homology"/>
<comment type="function">
    <text evidence="6">Catalyzes the dehydration of the S-form of NAD(P)HX at the expense of ATP, which is converted to ADP. Together with NAD(P)HX epimerase, which catalyzes the epimerization of the S- and R-forms, the enzyme allows the repair of both epimers of NAD(P)HX, a damaged form of NAD(P)H that is a result of enzymatic or heat-dependent hydration.</text>
</comment>
<dbReference type="HAMAP" id="MF_01965">
    <property type="entry name" value="NADHX_dehydratase"/>
    <property type="match status" value="1"/>
</dbReference>
<feature type="binding site" evidence="6">
    <location>
        <position position="239"/>
    </location>
    <ligand>
        <name>(6S)-NADPHX</name>
        <dbReference type="ChEBI" id="CHEBI:64076"/>
    </ligand>
</feature>
<dbReference type="EC" id="4.2.1.93" evidence="6"/>
<dbReference type="GO" id="GO:0110051">
    <property type="term" value="P:metabolite repair"/>
    <property type="evidence" value="ECO:0007669"/>
    <property type="project" value="TreeGrafter"/>
</dbReference>
<dbReference type="PANTHER" id="PTHR12592:SF0">
    <property type="entry name" value="ATP-DEPENDENT (S)-NAD(P)H-HYDRATE DEHYDRATASE"/>
    <property type="match status" value="1"/>
</dbReference>
<evidence type="ECO:0000256" key="3">
    <source>
        <dbReference type="ARBA" id="ARBA00022857"/>
    </source>
</evidence>
<evidence type="ECO:0000313" key="9">
    <source>
        <dbReference type="Proteomes" id="UP001295423"/>
    </source>
</evidence>
<dbReference type="AlphaFoldDB" id="A0AAD2CC19"/>
<dbReference type="InterPro" id="IPR029056">
    <property type="entry name" value="Ribokinase-like"/>
</dbReference>
<dbReference type="GO" id="GO:0005524">
    <property type="term" value="F:ATP binding"/>
    <property type="evidence" value="ECO:0007669"/>
    <property type="project" value="UniProtKB-KW"/>
</dbReference>
<dbReference type="Gene3D" id="3.40.1190.20">
    <property type="match status" value="1"/>
</dbReference>
<dbReference type="PANTHER" id="PTHR12592">
    <property type="entry name" value="ATP-DEPENDENT (S)-NAD(P)H-HYDRATE DEHYDRATASE FAMILY MEMBER"/>
    <property type="match status" value="1"/>
</dbReference>
<name>A0AAD2CC19_9STRA</name>
<feature type="binding site" evidence="6">
    <location>
        <position position="133"/>
    </location>
    <ligand>
        <name>(6S)-NADPHX</name>
        <dbReference type="ChEBI" id="CHEBI:64076"/>
    </ligand>
</feature>
<keyword evidence="4 6" id="KW-0520">NAD</keyword>
<feature type="binding site" evidence="6">
    <location>
        <begin position="210"/>
        <end position="214"/>
    </location>
    <ligand>
        <name>ATP</name>
        <dbReference type="ChEBI" id="CHEBI:30616"/>
    </ligand>
</feature>
<keyword evidence="3" id="KW-0521">NADP</keyword>
<feature type="domain" description="YjeF C-terminal" evidence="7">
    <location>
        <begin position="15"/>
        <end position="308"/>
    </location>
</feature>